<keyword evidence="2" id="KW-1133">Transmembrane helix</keyword>
<evidence type="ECO:0000256" key="1">
    <source>
        <dbReference type="SAM" id="Coils"/>
    </source>
</evidence>
<organism evidence="3 4">
    <name type="scientific">Thalassovita taeanensis</name>
    <dbReference type="NCBI Taxonomy" id="657014"/>
    <lineage>
        <taxon>Bacteria</taxon>
        <taxon>Pseudomonadati</taxon>
        <taxon>Pseudomonadota</taxon>
        <taxon>Alphaproteobacteria</taxon>
        <taxon>Rhodobacterales</taxon>
        <taxon>Roseobacteraceae</taxon>
        <taxon>Thalassovita</taxon>
    </lineage>
</organism>
<evidence type="ECO:0000313" key="4">
    <source>
        <dbReference type="Proteomes" id="UP000198634"/>
    </source>
</evidence>
<dbReference type="AlphaFoldDB" id="A0A1H9FCW2"/>
<accession>A0A1H9FCW2</accession>
<dbReference type="RefSeq" id="WP_090269753.1">
    <property type="nucleotide sequence ID" value="NZ_FOEP01000006.1"/>
</dbReference>
<sequence>MSDQTETKFWTWNNPILWGIAATFLIVGLGVVLGWVDTCSTSVTGVETCRSKWAAFVNAAPNEVGDTLAGFAGALAFVWIIATVWLQSHELRAQREELRLTRDEMMEQRKATQDMARSMAAQAAIFEDEKRQRFEDRASALLTEKIHSFLDFVKTHNFPSWDYFEKRAGSNGTRGVEHLVEIPFRSSGGEADFQFVTVRIVRNGEVIRRRKEEGQITEMPKFDEDLEVLKRWLMQILAIGSDLSEADVEKLRRYQVEEAANTISDFCAAEYWAKGSQK</sequence>
<gene>
    <name evidence="3" type="ORF">SAMN04488092_10643</name>
</gene>
<evidence type="ECO:0000256" key="2">
    <source>
        <dbReference type="SAM" id="Phobius"/>
    </source>
</evidence>
<dbReference type="Proteomes" id="UP000198634">
    <property type="component" value="Unassembled WGS sequence"/>
</dbReference>
<reference evidence="3 4" key="1">
    <citation type="submission" date="2016-10" db="EMBL/GenBank/DDBJ databases">
        <authorList>
            <person name="de Groot N.N."/>
        </authorList>
    </citation>
    <scope>NUCLEOTIDE SEQUENCE [LARGE SCALE GENOMIC DNA]</scope>
    <source>
        <strain evidence="3 4">DSM 22007</strain>
    </source>
</reference>
<dbReference type="EMBL" id="FOEP01000006">
    <property type="protein sequence ID" value="SEQ35747.1"/>
    <property type="molecule type" value="Genomic_DNA"/>
</dbReference>
<evidence type="ECO:0000313" key="3">
    <source>
        <dbReference type="EMBL" id="SEQ35747.1"/>
    </source>
</evidence>
<keyword evidence="1" id="KW-0175">Coiled coil</keyword>
<keyword evidence="2" id="KW-0472">Membrane</keyword>
<feature type="transmembrane region" description="Helical" evidence="2">
    <location>
        <begin position="16"/>
        <end position="36"/>
    </location>
</feature>
<proteinExistence type="predicted"/>
<feature type="transmembrane region" description="Helical" evidence="2">
    <location>
        <begin position="68"/>
        <end position="86"/>
    </location>
</feature>
<dbReference type="OrthoDB" id="6678638at2"/>
<keyword evidence="2" id="KW-0812">Transmembrane</keyword>
<protein>
    <submittedName>
        <fullName evidence="3">Uncharacterized protein</fullName>
    </submittedName>
</protein>
<dbReference type="STRING" id="657014.SAMN04488092_10643"/>
<name>A0A1H9FCW2_9RHOB</name>
<feature type="coiled-coil region" evidence="1">
    <location>
        <begin position="88"/>
        <end position="115"/>
    </location>
</feature>
<keyword evidence="4" id="KW-1185">Reference proteome</keyword>